<accession>T1C8U8</accession>
<feature type="domain" description="N-acetyltransferase" evidence="1">
    <location>
        <begin position="14"/>
        <end position="170"/>
    </location>
</feature>
<reference evidence="2" key="1">
    <citation type="submission" date="2013-08" db="EMBL/GenBank/DDBJ databases">
        <authorList>
            <person name="Mendez C."/>
            <person name="Richter M."/>
            <person name="Ferrer M."/>
            <person name="Sanchez J."/>
        </authorList>
    </citation>
    <scope>NUCLEOTIDE SEQUENCE</scope>
</reference>
<dbReference type="SUPFAM" id="SSF55729">
    <property type="entry name" value="Acyl-CoA N-acyltransferases (Nat)"/>
    <property type="match status" value="1"/>
</dbReference>
<dbReference type="AlphaFoldDB" id="T1C8U8"/>
<proteinExistence type="predicted"/>
<reference evidence="2" key="2">
    <citation type="journal article" date="2014" name="ISME J.">
        <title>Microbial stratification in low pH oxic and suboxic macroscopic growths along an acid mine drainage.</title>
        <authorList>
            <person name="Mendez-Garcia C."/>
            <person name="Mesa V."/>
            <person name="Sprenger R.R."/>
            <person name="Richter M."/>
            <person name="Diez M.S."/>
            <person name="Solano J."/>
            <person name="Bargiela R."/>
            <person name="Golyshina O.V."/>
            <person name="Manteca A."/>
            <person name="Ramos J.L."/>
            <person name="Gallego J.R."/>
            <person name="Llorente I."/>
            <person name="Martins Dos Santos V.A."/>
            <person name="Jensen O.N."/>
            <person name="Pelaez A.I."/>
            <person name="Sanchez J."/>
            <person name="Ferrer M."/>
        </authorList>
    </citation>
    <scope>NUCLEOTIDE SEQUENCE</scope>
</reference>
<dbReference type="InterPro" id="IPR000182">
    <property type="entry name" value="GNAT_dom"/>
</dbReference>
<keyword evidence="2" id="KW-0808">Transferase</keyword>
<evidence type="ECO:0000313" key="2">
    <source>
        <dbReference type="EMBL" id="EQD77473.1"/>
    </source>
</evidence>
<protein>
    <submittedName>
        <fullName evidence="2">GCN5-related N-acetyltransferase</fullName>
    </submittedName>
</protein>
<dbReference type="Gene3D" id="3.40.630.30">
    <property type="match status" value="1"/>
</dbReference>
<dbReference type="EMBL" id="AUZY01000763">
    <property type="protein sequence ID" value="EQD77473.1"/>
    <property type="molecule type" value="Genomic_DNA"/>
</dbReference>
<dbReference type="PROSITE" id="PS51186">
    <property type="entry name" value="GNAT"/>
    <property type="match status" value="1"/>
</dbReference>
<dbReference type="Pfam" id="PF00583">
    <property type="entry name" value="Acetyltransf_1"/>
    <property type="match status" value="1"/>
</dbReference>
<dbReference type="GO" id="GO:0016747">
    <property type="term" value="F:acyltransferase activity, transferring groups other than amino-acyl groups"/>
    <property type="evidence" value="ECO:0007669"/>
    <property type="project" value="InterPro"/>
</dbReference>
<organism evidence="2">
    <name type="scientific">mine drainage metagenome</name>
    <dbReference type="NCBI Taxonomy" id="410659"/>
    <lineage>
        <taxon>unclassified sequences</taxon>
        <taxon>metagenomes</taxon>
        <taxon>ecological metagenomes</taxon>
    </lineage>
</organism>
<dbReference type="InterPro" id="IPR016181">
    <property type="entry name" value="Acyl_CoA_acyltransferase"/>
</dbReference>
<dbReference type="CDD" id="cd04301">
    <property type="entry name" value="NAT_SF"/>
    <property type="match status" value="1"/>
</dbReference>
<sequence length="170" mass="18560">MLSTPDVSVDLGRLMVRRAQEDDLDAIVAIGAEAFGGLRPVERGRAWVAACWRGAPRLQYWIIEGHTGLVGYVLWVEKGGFRDAAVVELEQIAVSASVRGRGIGAQLVLQSLEGLEADLKLRGSRLKLIEITTGTEQGAVTFYRRTLGAEIVATIPSLFRGDEFILIARR</sequence>
<gene>
    <name evidence="2" type="ORF">B1B_01044</name>
</gene>
<evidence type="ECO:0000259" key="1">
    <source>
        <dbReference type="PROSITE" id="PS51186"/>
    </source>
</evidence>
<comment type="caution">
    <text evidence="2">The sequence shown here is derived from an EMBL/GenBank/DDBJ whole genome shotgun (WGS) entry which is preliminary data.</text>
</comment>
<name>T1C8U8_9ZZZZ</name>